<evidence type="ECO:0000313" key="1">
    <source>
        <dbReference type="EMBL" id="MBB5959098.1"/>
    </source>
</evidence>
<dbReference type="AlphaFoldDB" id="A0A841CSG9"/>
<reference evidence="1 2" key="1">
    <citation type="submission" date="2020-08" db="EMBL/GenBank/DDBJ databases">
        <title>Genomic Encyclopedia of Type Strains, Phase III (KMG-III): the genomes of soil and plant-associated and newly described type strains.</title>
        <authorList>
            <person name="Whitman W."/>
        </authorList>
    </citation>
    <scope>NUCLEOTIDE SEQUENCE [LARGE SCALE GENOMIC DNA]</scope>
    <source>
        <strain evidence="1 2">CECT 8640</strain>
    </source>
</reference>
<dbReference type="RefSeq" id="WP_184695673.1">
    <property type="nucleotide sequence ID" value="NZ_JACHJN010000010.1"/>
</dbReference>
<gene>
    <name evidence="1" type="ORF">FHS29_005718</name>
</gene>
<name>A0A841CSG9_9PSEU</name>
<accession>A0A841CSG9</accession>
<sequence length="395" mass="42233">MSFPELPPRRTLPPDVRERMRRKIFNRRPAVRAPLAAAAGAALLVAGGFLVPLTGSDHVDAVDPPTAIPTSRPFAAPDEVREVETTREDTATCGFDQALFTVRMPGRRLLVAPAERFCELTYTTTSTSTGVTGVTFMDARYAAWRSPTGVVAGRVPPGTALFRAKDNDSGRPQPATLVGNGYFVMLTAADSVTVELSFSDGSPTWSDPVDLRSMPVGAHTEDRFTGDEADASGPEIVLARCLDRALRDSVPHVRDTAQWQLGASVGTDTETGIAVLRGPAGHTAYCVISVFKPTEVNPPMPVGNDDNAFTLSARAVTKTDSVRGIVTRLAGVVREDVVRMDLVDPGGHVRPVEVQRNTFATRVTNLASLEAASLAGVRLRAFDKKGALLYEAPVV</sequence>
<proteinExistence type="predicted"/>
<comment type="caution">
    <text evidence="1">The sequence shown here is derived from an EMBL/GenBank/DDBJ whole genome shotgun (WGS) entry which is preliminary data.</text>
</comment>
<dbReference type="EMBL" id="JACHJN010000010">
    <property type="protein sequence ID" value="MBB5959098.1"/>
    <property type="molecule type" value="Genomic_DNA"/>
</dbReference>
<dbReference type="Proteomes" id="UP000547510">
    <property type="component" value="Unassembled WGS sequence"/>
</dbReference>
<keyword evidence="2" id="KW-1185">Reference proteome</keyword>
<protein>
    <submittedName>
        <fullName evidence="1">Uncharacterized protein</fullName>
    </submittedName>
</protein>
<organism evidence="1 2">
    <name type="scientific">Saccharothrix tamanrassetensis</name>
    <dbReference type="NCBI Taxonomy" id="1051531"/>
    <lineage>
        <taxon>Bacteria</taxon>
        <taxon>Bacillati</taxon>
        <taxon>Actinomycetota</taxon>
        <taxon>Actinomycetes</taxon>
        <taxon>Pseudonocardiales</taxon>
        <taxon>Pseudonocardiaceae</taxon>
        <taxon>Saccharothrix</taxon>
    </lineage>
</organism>
<evidence type="ECO:0000313" key="2">
    <source>
        <dbReference type="Proteomes" id="UP000547510"/>
    </source>
</evidence>